<dbReference type="GeneID" id="77936936"/>
<protein>
    <submittedName>
        <fullName evidence="1">Uncharacterized protein</fullName>
    </submittedName>
</protein>
<name>A0A5C1K7P4_9CAUD</name>
<organism evidence="1 2">
    <name type="scientific">Pseudomonas phage vB_PaeM_PS119XW</name>
    <dbReference type="NCBI Taxonomy" id="2601632"/>
    <lineage>
        <taxon>Viruses</taxon>
        <taxon>Duplodnaviria</taxon>
        <taxon>Heunggongvirae</taxon>
        <taxon>Uroviricota</taxon>
        <taxon>Caudoviricetes</taxon>
        <taxon>Chimalliviridae</taxon>
        <taxon>Pawinskivirus</taxon>
        <taxon>Pawinskivirus PS119XW</taxon>
    </lineage>
</organism>
<evidence type="ECO:0000313" key="1">
    <source>
        <dbReference type="EMBL" id="QEM41915.1"/>
    </source>
</evidence>
<dbReference type="Proteomes" id="UP000322144">
    <property type="component" value="Segment"/>
</dbReference>
<dbReference type="EMBL" id="MN103543">
    <property type="protein sequence ID" value="QEM41915.1"/>
    <property type="molecule type" value="Genomic_DNA"/>
</dbReference>
<evidence type="ECO:0000313" key="2">
    <source>
        <dbReference type="Proteomes" id="UP000322144"/>
    </source>
</evidence>
<keyword evidence="2" id="KW-1185">Reference proteome</keyword>
<dbReference type="RefSeq" id="YP_010660926.1">
    <property type="nucleotide sequence ID" value="NC_070882.1"/>
</dbReference>
<accession>A0A5C1K7P4</accession>
<sequence>MATMCVSWPEIITMDLSGASAGGETVSNRKDILSSTLILTGGTFDGKDKANGNYNDAFIFYLDTPDMPAGQRVRFKVFNHSERSIIFNVPERWLGKRNGIQLVIQPGNGVEILRVVWIDEDTPIIRWIMRGPHYEFNNM</sequence>
<reference evidence="1 2" key="1">
    <citation type="submission" date="2019-06" db="EMBL/GenBank/DDBJ databases">
        <title>A distant relative of Phikzvirus genus phages from a therapeutic phage collection.</title>
        <authorList>
            <person name="Hejnowicz M.S."/>
            <person name="Dabrowski K."/>
            <person name="Gawor J."/>
            <person name="Weber-Dabrowska B."/>
            <person name="Gromadka R."/>
            <person name="Lobocka M.B."/>
        </authorList>
    </citation>
    <scope>NUCLEOTIDE SEQUENCE [LARGE SCALE GENOMIC DNA]</scope>
</reference>
<proteinExistence type="predicted"/>
<dbReference type="KEGG" id="vg:77936936"/>